<dbReference type="InterPro" id="IPR050204">
    <property type="entry name" value="AraC_XylS_family_regulators"/>
</dbReference>
<organism evidence="5 6">
    <name type="scientific">Opitutus terrae (strain DSM 11246 / JCM 15787 / PB90-1)</name>
    <dbReference type="NCBI Taxonomy" id="452637"/>
    <lineage>
        <taxon>Bacteria</taxon>
        <taxon>Pseudomonadati</taxon>
        <taxon>Verrucomicrobiota</taxon>
        <taxon>Opitutia</taxon>
        <taxon>Opitutales</taxon>
        <taxon>Opitutaceae</taxon>
        <taxon>Opitutus</taxon>
    </lineage>
</organism>
<gene>
    <name evidence="5" type="ordered locus">Oter_1732</name>
</gene>
<evidence type="ECO:0000313" key="5">
    <source>
        <dbReference type="EMBL" id="ACB75016.1"/>
    </source>
</evidence>
<dbReference type="Pfam" id="PF12833">
    <property type="entry name" value="HTH_18"/>
    <property type="match status" value="1"/>
</dbReference>
<dbReference type="KEGG" id="ote:Oter_1732"/>
<dbReference type="InterPro" id="IPR018060">
    <property type="entry name" value="HTH_AraC"/>
</dbReference>
<dbReference type="GO" id="GO:0003700">
    <property type="term" value="F:DNA-binding transcription factor activity"/>
    <property type="evidence" value="ECO:0007669"/>
    <property type="project" value="InterPro"/>
</dbReference>
<evidence type="ECO:0000256" key="1">
    <source>
        <dbReference type="ARBA" id="ARBA00023015"/>
    </source>
</evidence>
<dbReference type="STRING" id="452637.Oter_1732"/>
<keyword evidence="2" id="KW-0238">DNA-binding</keyword>
<dbReference type="PANTHER" id="PTHR46796">
    <property type="entry name" value="HTH-TYPE TRANSCRIPTIONAL ACTIVATOR RHAS-RELATED"/>
    <property type="match status" value="1"/>
</dbReference>
<dbReference type="eggNOG" id="COG2169">
    <property type="taxonomic scope" value="Bacteria"/>
</dbReference>
<dbReference type="InterPro" id="IPR009057">
    <property type="entry name" value="Homeodomain-like_sf"/>
</dbReference>
<dbReference type="Gene3D" id="1.10.10.60">
    <property type="entry name" value="Homeodomain-like"/>
    <property type="match status" value="2"/>
</dbReference>
<dbReference type="AlphaFoldDB" id="B1ZVT0"/>
<dbReference type="eggNOG" id="COG4936">
    <property type="taxonomic scope" value="Bacteria"/>
</dbReference>
<evidence type="ECO:0000259" key="4">
    <source>
        <dbReference type="PROSITE" id="PS01124"/>
    </source>
</evidence>
<dbReference type="PROSITE" id="PS01124">
    <property type="entry name" value="HTH_ARAC_FAMILY_2"/>
    <property type="match status" value="1"/>
</dbReference>
<evidence type="ECO:0000256" key="3">
    <source>
        <dbReference type="ARBA" id="ARBA00023163"/>
    </source>
</evidence>
<proteinExistence type="predicted"/>
<protein>
    <submittedName>
        <fullName evidence="5">Transcriptional regulator, AraC family</fullName>
    </submittedName>
</protein>
<dbReference type="Proteomes" id="UP000007013">
    <property type="component" value="Chromosome"/>
</dbReference>
<dbReference type="EMBL" id="CP001032">
    <property type="protein sequence ID" value="ACB75016.1"/>
    <property type="molecule type" value="Genomic_DNA"/>
</dbReference>
<accession>B1ZVT0</accession>
<dbReference type="OrthoDB" id="9791615at2"/>
<dbReference type="Pfam" id="PF10114">
    <property type="entry name" value="PocR"/>
    <property type="match status" value="1"/>
</dbReference>
<keyword evidence="3" id="KW-0804">Transcription</keyword>
<dbReference type="SMART" id="SM00342">
    <property type="entry name" value="HTH_ARAC"/>
    <property type="match status" value="1"/>
</dbReference>
<dbReference type="InterPro" id="IPR018062">
    <property type="entry name" value="HTH_AraC-typ_CS"/>
</dbReference>
<dbReference type="RefSeq" id="WP_012374553.1">
    <property type="nucleotide sequence ID" value="NC_010571.1"/>
</dbReference>
<dbReference type="HOGENOM" id="CLU_036605_0_0_0"/>
<keyword evidence="6" id="KW-1185">Reference proteome</keyword>
<dbReference type="InterPro" id="IPR018771">
    <property type="entry name" value="PocR_dom"/>
</dbReference>
<feature type="domain" description="HTH araC/xylS-type" evidence="4">
    <location>
        <begin position="207"/>
        <end position="305"/>
    </location>
</feature>
<evidence type="ECO:0000256" key="2">
    <source>
        <dbReference type="ARBA" id="ARBA00023125"/>
    </source>
</evidence>
<sequence length="323" mass="35740">MPHTSLPLADTPAPAAAEHQRSIVPHLERAEIFRDYVKAFESATGLPLALRPLGSFQSPLHQSHNVNPFCALMAARNQSCAACLRMQHRMETEASYDACTLECFAGLAESAVPVRVGEKVLGHLQTGQVMFRAPTKTGFQKIVRQLAEWKLDVDLAKLEAAYFGTRVIAKKQYESMVRLIGVFAQHLSELSNQMLVREAAAEMPAIAKARAFIAEHKAEEISLADVARAVNMSGFYFCKVFKRATGLTFTDYLARLRVETVKEMLLNPHVRVSEAAYASGFQSLSQFNRVFRRIAGESPTVYRDRIHGPSHGLAPRSAFAHAA</sequence>
<keyword evidence="1" id="KW-0805">Transcription regulation</keyword>
<dbReference type="PROSITE" id="PS00041">
    <property type="entry name" value="HTH_ARAC_FAMILY_1"/>
    <property type="match status" value="1"/>
</dbReference>
<reference evidence="5 6" key="1">
    <citation type="journal article" date="2011" name="J. Bacteriol.">
        <title>Genome sequence of the verrucomicrobium Opitutus terrae PB90-1, an abundant inhabitant of rice paddy soil ecosystems.</title>
        <authorList>
            <person name="van Passel M.W."/>
            <person name="Kant R."/>
            <person name="Palva A."/>
            <person name="Copeland A."/>
            <person name="Lucas S."/>
            <person name="Lapidus A."/>
            <person name="Glavina del Rio T."/>
            <person name="Pitluck S."/>
            <person name="Goltsman E."/>
            <person name="Clum A."/>
            <person name="Sun H."/>
            <person name="Schmutz J."/>
            <person name="Larimer F.W."/>
            <person name="Land M.L."/>
            <person name="Hauser L."/>
            <person name="Kyrpides N."/>
            <person name="Mikhailova N."/>
            <person name="Richardson P.P."/>
            <person name="Janssen P.H."/>
            <person name="de Vos W.M."/>
            <person name="Smidt H."/>
        </authorList>
    </citation>
    <scope>NUCLEOTIDE SEQUENCE [LARGE SCALE GENOMIC DNA]</scope>
    <source>
        <strain evidence="6">DSM 11246 / JCM 15787 / PB90-1</strain>
    </source>
</reference>
<evidence type="ECO:0000313" key="6">
    <source>
        <dbReference type="Proteomes" id="UP000007013"/>
    </source>
</evidence>
<name>B1ZVT0_OPITP</name>
<dbReference type="SUPFAM" id="SSF46689">
    <property type="entry name" value="Homeodomain-like"/>
    <property type="match status" value="2"/>
</dbReference>
<dbReference type="GO" id="GO:0043565">
    <property type="term" value="F:sequence-specific DNA binding"/>
    <property type="evidence" value="ECO:0007669"/>
    <property type="project" value="InterPro"/>
</dbReference>